<protein>
    <submittedName>
        <fullName evidence="1">Uncharacterized protein</fullName>
    </submittedName>
</protein>
<gene>
    <name evidence="1" type="ORF">F7R26_016370</name>
</gene>
<evidence type="ECO:0000313" key="2">
    <source>
        <dbReference type="Proteomes" id="UP000397656"/>
    </source>
</evidence>
<dbReference type="AlphaFoldDB" id="A0A643FQ56"/>
<dbReference type="EMBL" id="CP062803">
    <property type="protein sequence ID" value="QOT75736.1"/>
    <property type="molecule type" value="Genomic_DNA"/>
</dbReference>
<accession>A0A643FQ56</accession>
<reference evidence="1 2" key="1">
    <citation type="submission" date="2020-10" db="EMBL/GenBank/DDBJ databases">
        <title>Complete genome sequence of Cupriavidus basilensis CCUG 49340T.</title>
        <authorList>
            <person name="Salva-Serra F."/>
            <person name="Donoso R.A."/>
            <person name="Cho K.H."/>
            <person name="Yoo J.A."/>
            <person name="Lee K."/>
            <person name="Yoon S.-H."/>
            <person name="Perez-Pantoja D."/>
            <person name="Moore E.R.B."/>
        </authorList>
    </citation>
    <scope>NUCLEOTIDE SEQUENCE [LARGE SCALE GENOMIC DNA]</scope>
    <source>
        <strain evidence="2">CCUG 49340</strain>
    </source>
</reference>
<dbReference type="RefSeq" id="WP_150990930.1">
    <property type="nucleotide sequence ID" value="NZ_CP062803.1"/>
</dbReference>
<dbReference type="GeneID" id="98402490"/>
<dbReference type="Proteomes" id="UP000397656">
    <property type="component" value="Chromosome 1"/>
</dbReference>
<evidence type="ECO:0000313" key="1">
    <source>
        <dbReference type="EMBL" id="QOT75736.1"/>
    </source>
</evidence>
<organism evidence="1 2">
    <name type="scientific">Cupriavidus basilensis</name>
    <dbReference type="NCBI Taxonomy" id="68895"/>
    <lineage>
        <taxon>Bacteria</taxon>
        <taxon>Pseudomonadati</taxon>
        <taxon>Pseudomonadota</taxon>
        <taxon>Betaproteobacteria</taxon>
        <taxon>Burkholderiales</taxon>
        <taxon>Burkholderiaceae</taxon>
        <taxon>Cupriavidus</taxon>
    </lineage>
</organism>
<sequence>MSNLLKRFRIGASRLPLVVLFLAAGPALANDLHGTGDDVLSQFFNRLKTITDDGRLFDIAATSEHLGISLHEEPTALQPGLELCTGKEGAVGARKIKIVSDQRSWYRNLPTGVPNMPVPGFIVNLPSGVGDATLKYDIRRVAPCGNRPAFLGDEANLEFSGLPSFTCITYRDVRKYLPEAKPANATDGVSVYTYHGSASDETGTYASFTFRLGADCAVSANIVQSQNLGNRFLRARAQYQNCVVKAEQEACVNRNPASGYVTLLDQLRAHSIAVCGALADFYEQEPAQGSMPDVILDRGNGSGTLCGRKYW</sequence>
<name>A0A643FQ56_9BURK</name>
<proteinExistence type="predicted"/>